<dbReference type="Pfam" id="PF00015">
    <property type="entry name" value="MCPsignal"/>
    <property type="match status" value="1"/>
</dbReference>
<dbReference type="InterPro" id="IPR004089">
    <property type="entry name" value="MCPsignal_dom"/>
</dbReference>
<evidence type="ECO:0000259" key="5">
    <source>
        <dbReference type="PROSITE" id="PS50111"/>
    </source>
</evidence>
<gene>
    <name evidence="7" type="ORF">SAE02_36170</name>
</gene>
<dbReference type="EMBL" id="BJYZ01000016">
    <property type="protein sequence ID" value="GEO39469.1"/>
    <property type="molecule type" value="Genomic_DNA"/>
</dbReference>
<keyword evidence="4" id="KW-1133">Transmembrane helix</keyword>
<name>A0A512DSM1_9PROT</name>
<feature type="transmembrane region" description="Helical" evidence="4">
    <location>
        <begin position="25"/>
        <end position="46"/>
    </location>
</feature>
<dbReference type="GO" id="GO:0016020">
    <property type="term" value="C:membrane"/>
    <property type="evidence" value="ECO:0007669"/>
    <property type="project" value="InterPro"/>
</dbReference>
<evidence type="ECO:0000256" key="4">
    <source>
        <dbReference type="SAM" id="Phobius"/>
    </source>
</evidence>
<organism evidence="7 8">
    <name type="scientific">Skermanella aerolata</name>
    <dbReference type="NCBI Taxonomy" id="393310"/>
    <lineage>
        <taxon>Bacteria</taxon>
        <taxon>Pseudomonadati</taxon>
        <taxon>Pseudomonadota</taxon>
        <taxon>Alphaproteobacteria</taxon>
        <taxon>Rhodospirillales</taxon>
        <taxon>Azospirillaceae</taxon>
        <taxon>Skermanella</taxon>
    </lineage>
</organism>
<feature type="domain" description="HAMP" evidence="6">
    <location>
        <begin position="227"/>
        <end position="280"/>
    </location>
</feature>
<evidence type="ECO:0000313" key="7">
    <source>
        <dbReference type="EMBL" id="GEO39469.1"/>
    </source>
</evidence>
<dbReference type="OrthoDB" id="7345856at2"/>
<protein>
    <submittedName>
        <fullName evidence="7">Chemotaxis sensory transducer</fullName>
    </submittedName>
</protein>
<dbReference type="PROSITE" id="PS50111">
    <property type="entry name" value="CHEMOTAXIS_TRANSDUC_2"/>
    <property type="match status" value="1"/>
</dbReference>
<dbReference type="InterPro" id="IPR003660">
    <property type="entry name" value="HAMP_dom"/>
</dbReference>
<dbReference type="GO" id="GO:0004888">
    <property type="term" value="F:transmembrane signaling receptor activity"/>
    <property type="evidence" value="ECO:0007669"/>
    <property type="project" value="InterPro"/>
</dbReference>
<keyword evidence="4" id="KW-0812">Transmembrane</keyword>
<dbReference type="Proteomes" id="UP000321523">
    <property type="component" value="Unassembled WGS sequence"/>
</dbReference>
<dbReference type="PRINTS" id="PR00260">
    <property type="entry name" value="CHEMTRNSDUCR"/>
</dbReference>
<dbReference type="InterPro" id="IPR004090">
    <property type="entry name" value="Chemotax_Me-accpt_rcpt"/>
</dbReference>
<proteinExistence type="inferred from homology"/>
<dbReference type="PROSITE" id="PS50885">
    <property type="entry name" value="HAMP"/>
    <property type="match status" value="1"/>
</dbReference>
<sequence length="577" mass="60376">MAGPILVSVRLLRRVTMMKLTNTTLLTRLLTGFGAILALSCLLGLISLNKLETVSGLTADLHEHSLAVATSVLEANAGIIAMHRSMKDVALAQDAAGIDAAAQAVDTSEKQVFAAMTYAQERFLGDRKEFDDTLKAIRDWQPIRAEVIAAMKAGDRETGATITRTKGAVQVKLIAERMDALVAGVKRRADSFAAEATETGAQAKTLVTSALTVMIVLGLAIAWAITHGIRGPIGQLRDVMGRLAKQDYTAVVPYTANTNEIGQIAKAVEFFKENGIAVTRLREEQERMKAEGEALRKKQIMVLADDFEAHVEAVVEHVASAATEMTATASSMSAVAEQATRQSTAAASAAEAASGNVQTVASAAEELSASITEIGRQVSQASDTSREAVVKAERTNQIVAGLSDAAEKIGQVVSLINDIASQTNLLALNATIEAARAGEAGKGFAIVASEVKNLANQTAKATEEIASQISSVQAATGQAVTAIQDITATISAVSDSSAAIASAVEQQRAATSEIARNVEEAARGTQEVSNNITGVSEAAHEAARTAQQVLAEAGQLSKQSESLNREVGVFMGRVRAS</sequence>
<dbReference type="SUPFAM" id="SSF58104">
    <property type="entry name" value="Methyl-accepting chemotaxis protein (MCP) signaling domain"/>
    <property type="match status" value="1"/>
</dbReference>
<evidence type="ECO:0000313" key="8">
    <source>
        <dbReference type="Proteomes" id="UP000321523"/>
    </source>
</evidence>
<dbReference type="PANTHER" id="PTHR32089">
    <property type="entry name" value="METHYL-ACCEPTING CHEMOTAXIS PROTEIN MCPB"/>
    <property type="match status" value="1"/>
</dbReference>
<dbReference type="SMART" id="SM00283">
    <property type="entry name" value="MA"/>
    <property type="match status" value="1"/>
</dbReference>
<dbReference type="Pfam" id="PF12729">
    <property type="entry name" value="4HB_MCP_1"/>
    <property type="match status" value="1"/>
</dbReference>
<dbReference type="GO" id="GO:0007165">
    <property type="term" value="P:signal transduction"/>
    <property type="evidence" value="ECO:0007669"/>
    <property type="project" value="UniProtKB-KW"/>
</dbReference>
<dbReference type="GO" id="GO:0006935">
    <property type="term" value="P:chemotaxis"/>
    <property type="evidence" value="ECO:0007669"/>
    <property type="project" value="InterPro"/>
</dbReference>
<dbReference type="Gene3D" id="6.10.340.10">
    <property type="match status" value="1"/>
</dbReference>
<keyword evidence="8" id="KW-1185">Reference proteome</keyword>
<evidence type="ECO:0000256" key="3">
    <source>
        <dbReference type="PROSITE-ProRule" id="PRU00284"/>
    </source>
</evidence>
<keyword evidence="1 3" id="KW-0807">Transducer</keyword>
<feature type="domain" description="Methyl-accepting transducer" evidence="5">
    <location>
        <begin position="314"/>
        <end position="557"/>
    </location>
</feature>
<dbReference type="Gene3D" id="1.10.287.950">
    <property type="entry name" value="Methyl-accepting chemotaxis protein"/>
    <property type="match status" value="1"/>
</dbReference>
<evidence type="ECO:0000256" key="1">
    <source>
        <dbReference type="ARBA" id="ARBA00023224"/>
    </source>
</evidence>
<reference evidence="7 8" key="1">
    <citation type="submission" date="2019-07" db="EMBL/GenBank/DDBJ databases">
        <title>Whole genome shotgun sequence of Skermanella aerolata NBRC 106429.</title>
        <authorList>
            <person name="Hosoyama A."/>
            <person name="Uohara A."/>
            <person name="Ohji S."/>
            <person name="Ichikawa N."/>
        </authorList>
    </citation>
    <scope>NUCLEOTIDE SEQUENCE [LARGE SCALE GENOMIC DNA]</scope>
    <source>
        <strain evidence="7 8">NBRC 106429</strain>
    </source>
</reference>
<accession>A0A512DSM1</accession>
<dbReference type="PANTHER" id="PTHR32089:SF112">
    <property type="entry name" value="LYSOZYME-LIKE PROTEIN-RELATED"/>
    <property type="match status" value="1"/>
</dbReference>
<feature type="transmembrane region" description="Helical" evidence="4">
    <location>
        <begin position="206"/>
        <end position="225"/>
    </location>
</feature>
<evidence type="ECO:0000259" key="6">
    <source>
        <dbReference type="PROSITE" id="PS50885"/>
    </source>
</evidence>
<dbReference type="AlphaFoldDB" id="A0A512DSM1"/>
<comment type="similarity">
    <text evidence="2">Belongs to the methyl-accepting chemotaxis (MCP) protein family.</text>
</comment>
<dbReference type="CDD" id="cd06225">
    <property type="entry name" value="HAMP"/>
    <property type="match status" value="1"/>
</dbReference>
<dbReference type="Pfam" id="PF00672">
    <property type="entry name" value="HAMP"/>
    <property type="match status" value="1"/>
</dbReference>
<comment type="caution">
    <text evidence="7">The sequence shown here is derived from an EMBL/GenBank/DDBJ whole genome shotgun (WGS) entry which is preliminary data.</text>
</comment>
<evidence type="ECO:0000256" key="2">
    <source>
        <dbReference type="ARBA" id="ARBA00029447"/>
    </source>
</evidence>
<keyword evidence="4" id="KW-0472">Membrane</keyword>
<dbReference type="InterPro" id="IPR024478">
    <property type="entry name" value="HlyB_4HB_MCP"/>
</dbReference>